<dbReference type="Proteomes" id="UP001303408">
    <property type="component" value="Chromosome"/>
</dbReference>
<accession>A0AA96J9Q8</accession>
<evidence type="ECO:0000313" key="1">
    <source>
        <dbReference type="EMBL" id="WNM27537.1"/>
    </source>
</evidence>
<dbReference type="EMBL" id="CP134880">
    <property type="protein sequence ID" value="WNM27537.1"/>
    <property type="molecule type" value="Genomic_DNA"/>
</dbReference>
<reference evidence="1" key="1">
    <citation type="submission" date="2023-09" db="EMBL/GenBank/DDBJ databases">
        <title>Demequina sp. a novel bacteria isolated from Capsicum annuum.</title>
        <authorList>
            <person name="Humaira Z."/>
            <person name="Lee J."/>
            <person name="Cho D."/>
        </authorList>
    </citation>
    <scope>NUCLEOTIDE SEQUENCE</scope>
    <source>
        <strain evidence="1">PMTSA13</strain>
    </source>
</reference>
<protein>
    <submittedName>
        <fullName evidence="1">Uncharacterized protein</fullName>
    </submittedName>
</protein>
<gene>
    <name evidence="1" type="ORF">RN607_00625</name>
</gene>
<sequence>MDPEDIQMRSRPPVPVDDEPWLAWLEGVYDLIAEEQQRPRVVKLQVLARTEDFEGLVQQLRMLASVPISGPPFTAFGIPLEHVEAPLMPARMFITSRVYESDQQQGDE</sequence>
<name>A0AA96J9Q8_9MICO</name>
<organism evidence="1">
    <name type="scientific">Demequina capsici</name>
    <dbReference type="NCBI Taxonomy" id="3075620"/>
    <lineage>
        <taxon>Bacteria</taxon>
        <taxon>Bacillati</taxon>
        <taxon>Actinomycetota</taxon>
        <taxon>Actinomycetes</taxon>
        <taxon>Micrococcales</taxon>
        <taxon>Demequinaceae</taxon>
        <taxon>Demequina</taxon>
    </lineage>
</organism>
<dbReference type="RefSeq" id="WP_313543607.1">
    <property type="nucleotide sequence ID" value="NZ_CP134880.1"/>
</dbReference>
<proteinExistence type="predicted"/>
<dbReference type="AlphaFoldDB" id="A0AA96J9Q8"/>
<dbReference type="KEGG" id="dcp:RN607_00625"/>